<evidence type="ECO:0000256" key="12">
    <source>
        <dbReference type="ARBA" id="ARBA00031529"/>
    </source>
</evidence>
<name>A0AAN0KDN2_9ACTN</name>
<evidence type="ECO:0000256" key="6">
    <source>
        <dbReference type="ARBA" id="ARBA00022490"/>
    </source>
</evidence>
<sequence>MVHLTRIYTRTGDAGQTRLSDNSVARKTDPRVEAYGSVDELNSAIGVLLANHDVDDDARGALRIIQNELFDLGADLSNPVAPNPKWEPLRIIQPSIDRLEAWCDQFNEDLPNLDSFILPGGSPASAQFHLLRTMARRAERQAWAAAEQYGIEDGSTEASGGLSPLPLKYLNRLSDLFFILARRANLLAGVTDVLWLPGGERNPGRQGTR</sequence>
<evidence type="ECO:0000313" key="19">
    <source>
        <dbReference type="EMBL" id="BEH03515.1"/>
    </source>
</evidence>
<comment type="catalytic activity">
    <reaction evidence="15 17">
        <text>2 cob(II)yrinate a,c diamide + reduced [electron-transfer flavoprotein] + 2 ATP = 2 adenosylcob(III)yrinate a,c-diamide + 2 triphosphate + oxidized [electron-transfer flavoprotein] + 3 H(+)</text>
        <dbReference type="Rhea" id="RHEA:11528"/>
        <dbReference type="Rhea" id="RHEA-COMP:10685"/>
        <dbReference type="Rhea" id="RHEA-COMP:10686"/>
        <dbReference type="ChEBI" id="CHEBI:15378"/>
        <dbReference type="ChEBI" id="CHEBI:18036"/>
        <dbReference type="ChEBI" id="CHEBI:30616"/>
        <dbReference type="ChEBI" id="CHEBI:57692"/>
        <dbReference type="ChEBI" id="CHEBI:58307"/>
        <dbReference type="ChEBI" id="CHEBI:58503"/>
        <dbReference type="ChEBI" id="CHEBI:58537"/>
        <dbReference type="EC" id="2.5.1.17"/>
    </reaction>
</comment>
<evidence type="ECO:0000256" key="15">
    <source>
        <dbReference type="ARBA" id="ARBA00048555"/>
    </source>
</evidence>
<protein>
    <recommendedName>
        <fullName evidence="5 17">Corrinoid adenosyltransferase</fullName>
        <ecNumber evidence="4 17">2.5.1.17</ecNumber>
    </recommendedName>
    <alternativeName>
        <fullName evidence="12 17">Cob(II)alamin adenosyltransferase</fullName>
    </alternativeName>
    <alternativeName>
        <fullName evidence="14 17">Cob(II)yrinic acid a,c-diamide adenosyltransferase</fullName>
    </alternativeName>
    <alternativeName>
        <fullName evidence="13 17">Cobinamide/cobalamin adenosyltransferase</fullName>
    </alternativeName>
</protein>
<dbReference type="Proteomes" id="UP001431656">
    <property type="component" value="Chromosome"/>
</dbReference>
<comment type="catalytic activity">
    <reaction evidence="16 17">
        <text>2 cob(II)alamin + reduced [electron-transfer flavoprotein] + 2 ATP = 2 adenosylcob(III)alamin + 2 triphosphate + oxidized [electron-transfer flavoprotein] + 3 H(+)</text>
        <dbReference type="Rhea" id="RHEA:28671"/>
        <dbReference type="Rhea" id="RHEA-COMP:10685"/>
        <dbReference type="Rhea" id="RHEA-COMP:10686"/>
        <dbReference type="ChEBI" id="CHEBI:15378"/>
        <dbReference type="ChEBI" id="CHEBI:16304"/>
        <dbReference type="ChEBI" id="CHEBI:18036"/>
        <dbReference type="ChEBI" id="CHEBI:18408"/>
        <dbReference type="ChEBI" id="CHEBI:30616"/>
        <dbReference type="ChEBI" id="CHEBI:57692"/>
        <dbReference type="ChEBI" id="CHEBI:58307"/>
        <dbReference type="EC" id="2.5.1.17"/>
    </reaction>
</comment>
<keyword evidence="7 17" id="KW-0169">Cobalamin biosynthesis</keyword>
<keyword evidence="6" id="KW-0963">Cytoplasm</keyword>
<keyword evidence="11" id="KW-0627">Porphyrin biosynthesis</keyword>
<dbReference type="InterPro" id="IPR029499">
    <property type="entry name" value="PduO-typ"/>
</dbReference>
<dbReference type="GO" id="GO:0005524">
    <property type="term" value="F:ATP binding"/>
    <property type="evidence" value="ECO:0007669"/>
    <property type="project" value="UniProtKB-UniRule"/>
</dbReference>
<dbReference type="Pfam" id="PF01923">
    <property type="entry name" value="Cob_adeno_trans"/>
    <property type="match status" value="1"/>
</dbReference>
<organism evidence="19 20">
    <name type="scientific">Brooklawnia propionicigenes</name>
    <dbReference type="NCBI Taxonomy" id="3041175"/>
    <lineage>
        <taxon>Bacteria</taxon>
        <taxon>Bacillati</taxon>
        <taxon>Actinomycetota</taxon>
        <taxon>Actinomycetes</taxon>
        <taxon>Propionibacteriales</taxon>
        <taxon>Propionibacteriaceae</taxon>
        <taxon>Brooklawnia</taxon>
    </lineage>
</organism>
<evidence type="ECO:0000256" key="2">
    <source>
        <dbReference type="ARBA" id="ARBA00005121"/>
    </source>
</evidence>
<dbReference type="FunFam" id="1.20.1200.10:FF:000003">
    <property type="entry name" value="ATP:cob(I)alamin adenosyltransferase"/>
    <property type="match status" value="1"/>
</dbReference>
<evidence type="ECO:0000256" key="8">
    <source>
        <dbReference type="ARBA" id="ARBA00022679"/>
    </source>
</evidence>
<dbReference type="EMBL" id="AP028056">
    <property type="protein sequence ID" value="BEH03515.1"/>
    <property type="molecule type" value="Genomic_DNA"/>
</dbReference>
<evidence type="ECO:0000256" key="16">
    <source>
        <dbReference type="ARBA" id="ARBA00048692"/>
    </source>
</evidence>
<dbReference type="EC" id="2.5.1.17" evidence="4 17"/>
<dbReference type="SUPFAM" id="SSF89028">
    <property type="entry name" value="Cobalamin adenosyltransferase-like"/>
    <property type="match status" value="1"/>
</dbReference>
<evidence type="ECO:0000256" key="5">
    <source>
        <dbReference type="ARBA" id="ARBA00020963"/>
    </source>
</evidence>
<dbReference type="GO" id="GO:0008817">
    <property type="term" value="F:corrinoid adenosyltransferase activity"/>
    <property type="evidence" value="ECO:0007669"/>
    <property type="project" value="UniProtKB-UniRule"/>
</dbReference>
<evidence type="ECO:0000256" key="17">
    <source>
        <dbReference type="RuleBase" id="RU366026"/>
    </source>
</evidence>
<evidence type="ECO:0000256" key="14">
    <source>
        <dbReference type="ARBA" id="ARBA00033354"/>
    </source>
</evidence>
<dbReference type="NCBIfam" id="TIGR00636">
    <property type="entry name" value="PduO_Nterm"/>
    <property type="match status" value="1"/>
</dbReference>
<dbReference type="InterPro" id="IPR016030">
    <property type="entry name" value="CblAdoTrfase-like"/>
</dbReference>
<keyword evidence="8 17" id="KW-0808">Transferase</keyword>
<dbReference type="InterPro" id="IPR036451">
    <property type="entry name" value="CblAdoTrfase-like_sf"/>
</dbReference>
<dbReference type="PANTHER" id="PTHR12213">
    <property type="entry name" value="CORRINOID ADENOSYLTRANSFERASE"/>
    <property type="match status" value="1"/>
</dbReference>
<comment type="similarity">
    <text evidence="3 17">Belongs to the Cob(I)alamin adenosyltransferase family.</text>
</comment>
<keyword evidence="9 17" id="KW-0547">Nucleotide-binding</keyword>
<evidence type="ECO:0000256" key="1">
    <source>
        <dbReference type="ARBA" id="ARBA00004496"/>
    </source>
</evidence>
<dbReference type="GO" id="GO:0005737">
    <property type="term" value="C:cytoplasm"/>
    <property type="evidence" value="ECO:0007669"/>
    <property type="project" value="UniProtKB-SubCell"/>
</dbReference>
<dbReference type="GO" id="GO:0006779">
    <property type="term" value="P:porphyrin-containing compound biosynthetic process"/>
    <property type="evidence" value="ECO:0007669"/>
    <property type="project" value="UniProtKB-KW"/>
</dbReference>
<gene>
    <name evidence="19" type="ORF">brsh051_27960</name>
</gene>
<dbReference type="PANTHER" id="PTHR12213:SF0">
    <property type="entry name" value="CORRINOID ADENOSYLTRANSFERASE MMAB"/>
    <property type="match status" value="1"/>
</dbReference>
<keyword evidence="20" id="KW-1185">Reference proteome</keyword>
<evidence type="ECO:0000256" key="4">
    <source>
        <dbReference type="ARBA" id="ARBA00012454"/>
    </source>
</evidence>
<accession>A0AAN0KDN2</accession>
<dbReference type="RefSeq" id="WP_286266085.1">
    <property type="nucleotide sequence ID" value="NZ_AP028056.1"/>
</dbReference>
<feature type="domain" description="Cobalamin adenosyltransferase-like" evidence="18">
    <location>
        <begin position="7"/>
        <end position="183"/>
    </location>
</feature>
<keyword evidence="10 17" id="KW-0067">ATP-binding</keyword>
<dbReference type="GO" id="GO:0009236">
    <property type="term" value="P:cobalamin biosynthetic process"/>
    <property type="evidence" value="ECO:0007669"/>
    <property type="project" value="UniProtKB-UniRule"/>
</dbReference>
<evidence type="ECO:0000256" key="11">
    <source>
        <dbReference type="ARBA" id="ARBA00023244"/>
    </source>
</evidence>
<reference evidence="19" key="1">
    <citation type="journal article" date="2024" name="Int. J. Syst. Evol. Microbiol.">
        <title>Brooklawnia propionicigenes sp. nov., a facultatively anaerobic, propionate-producing bacterium isolated from a methanogenic reactor treating waste from cattle farms.</title>
        <authorList>
            <person name="Akita Y."/>
            <person name="Ueki A."/>
            <person name="Tonouchi A."/>
            <person name="Sugawara Y."/>
            <person name="Honma S."/>
            <person name="Kaku N."/>
            <person name="Ueki K."/>
        </authorList>
    </citation>
    <scope>NUCLEOTIDE SEQUENCE</scope>
    <source>
        <strain evidence="19">SH051</strain>
    </source>
</reference>
<proteinExistence type="inferred from homology"/>
<evidence type="ECO:0000256" key="3">
    <source>
        <dbReference type="ARBA" id="ARBA00007487"/>
    </source>
</evidence>
<evidence type="ECO:0000256" key="10">
    <source>
        <dbReference type="ARBA" id="ARBA00022840"/>
    </source>
</evidence>
<dbReference type="KEGG" id="broo:brsh051_27960"/>
<evidence type="ECO:0000256" key="9">
    <source>
        <dbReference type="ARBA" id="ARBA00022741"/>
    </source>
</evidence>
<comment type="subcellular location">
    <subcellularLocation>
        <location evidence="1">Cytoplasm</location>
    </subcellularLocation>
</comment>
<evidence type="ECO:0000256" key="13">
    <source>
        <dbReference type="ARBA" id="ARBA00033334"/>
    </source>
</evidence>
<evidence type="ECO:0000256" key="7">
    <source>
        <dbReference type="ARBA" id="ARBA00022573"/>
    </source>
</evidence>
<dbReference type="AlphaFoldDB" id="A0AAN0KDN2"/>
<evidence type="ECO:0000259" key="18">
    <source>
        <dbReference type="Pfam" id="PF01923"/>
    </source>
</evidence>
<evidence type="ECO:0000313" key="20">
    <source>
        <dbReference type="Proteomes" id="UP001431656"/>
    </source>
</evidence>
<comment type="pathway">
    <text evidence="2 17">Cofactor biosynthesis; adenosylcobalamin biosynthesis; adenosylcobalamin from cob(II)yrinate a,c-diamide: step 2/7.</text>
</comment>
<dbReference type="Gene3D" id="1.20.1200.10">
    <property type="entry name" value="Cobalamin adenosyltransferase-like"/>
    <property type="match status" value="1"/>
</dbReference>